<dbReference type="InterPro" id="IPR032778">
    <property type="entry name" value="GF_recep_IV"/>
</dbReference>
<evidence type="ECO:0000313" key="18">
    <source>
        <dbReference type="Ensembl" id="ENSEBUP00000015360.1"/>
    </source>
</evidence>
<dbReference type="GO" id="GO:0004714">
    <property type="term" value="F:transmembrane receptor protein tyrosine kinase activity"/>
    <property type="evidence" value="ECO:0007669"/>
    <property type="project" value="UniProtKB-EC"/>
</dbReference>
<proteinExistence type="predicted"/>
<dbReference type="OMA" id="SANIHLF"/>
<keyword evidence="11" id="KW-0829">Tyrosine-protein kinase</keyword>
<evidence type="ECO:0000256" key="14">
    <source>
        <dbReference type="ARBA" id="ARBA00051243"/>
    </source>
</evidence>
<evidence type="ECO:0000256" key="13">
    <source>
        <dbReference type="ARBA" id="ARBA00023180"/>
    </source>
</evidence>
<dbReference type="Gene3D" id="2.10.220.10">
    <property type="entry name" value="Hormone Receptor, Insulin-like Growth Factor Receptor 1, Chain A, domain 2"/>
    <property type="match status" value="3"/>
</dbReference>
<dbReference type="InterPro" id="IPR000494">
    <property type="entry name" value="Rcpt_L-dom"/>
</dbReference>
<dbReference type="Pfam" id="PF14843">
    <property type="entry name" value="GF_recep_IV"/>
    <property type="match status" value="1"/>
</dbReference>
<dbReference type="AlphaFoldDB" id="A0A8C4QI88"/>
<evidence type="ECO:0000256" key="7">
    <source>
        <dbReference type="ARBA" id="ARBA00022777"/>
    </source>
</evidence>
<dbReference type="InterPro" id="IPR009030">
    <property type="entry name" value="Growth_fac_rcpt_cys_sf"/>
</dbReference>
<dbReference type="GO" id="GO:0005524">
    <property type="term" value="F:ATP binding"/>
    <property type="evidence" value="ECO:0007669"/>
    <property type="project" value="UniProtKB-KW"/>
</dbReference>
<feature type="domain" description="Receptor L-domain" evidence="16">
    <location>
        <begin position="2"/>
        <end position="63"/>
    </location>
</feature>
<accession>A0A8C4QI88</accession>
<dbReference type="InterPro" id="IPR036941">
    <property type="entry name" value="Rcpt_L-dom_sf"/>
</dbReference>
<evidence type="ECO:0000259" key="17">
    <source>
        <dbReference type="Pfam" id="PF14843"/>
    </source>
</evidence>
<keyword evidence="19" id="KW-1185">Reference proteome</keyword>
<dbReference type="FunFam" id="2.10.220.10:FF:000001">
    <property type="entry name" value="Receptor protein-tyrosine kinase"/>
    <property type="match status" value="1"/>
</dbReference>
<dbReference type="GeneTree" id="ENSGT00940000156107"/>
<evidence type="ECO:0000256" key="8">
    <source>
        <dbReference type="ARBA" id="ARBA00022840"/>
    </source>
</evidence>
<dbReference type="GO" id="GO:0007169">
    <property type="term" value="P:cell surface receptor protein tyrosine kinase signaling pathway"/>
    <property type="evidence" value="ECO:0007669"/>
    <property type="project" value="UniProtKB-ARBA"/>
</dbReference>
<dbReference type="Pfam" id="PF01030">
    <property type="entry name" value="Recep_L_domain"/>
    <property type="match status" value="2"/>
</dbReference>
<dbReference type="GO" id="GO:0016020">
    <property type="term" value="C:membrane"/>
    <property type="evidence" value="ECO:0007669"/>
    <property type="project" value="UniProtKB-SubCell"/>
</dbReference>
<dbReference type="Ensembl" id="ENSEBUT00000015937.1">
    <property type="protein sequence ID" value="ENSEBUP00000015360.1"/>
    <property type="gene ID" value="ENSEBUG00000009667.1"/>
</dbReference>
<evidence type="ECO:0000259" key="15">
    <source>
        <dbReference type="Pfam" id="PF00757"/>
    </source>
</evidence>
<dbReference type="Proteomes" id="UP000694388">
    <property type="component" value="Unplaced"/>
</dbReference>
<feature type="domain" description="Furin-like cysteine-rich" evidence="15">
    <location>
        <begin position="80"/>
        <end position="213"/>
    </location>
</feature>
<keyword evidence="10" id="KW-0472">Membrane</keyword>
<protein>
    <recommendedName>
        <fullName evidence="2">receptor protein-tyrosine kinase</fullName>
        <ecNumber evidence="2">2.7.10.1</ecNumber>
    </recommendedName>
</protein>
<reference evidence="18" key="2">
    <citation type="submission" date="2025-09" db="UniProtKB">
        <authorList>
            <consortium name="Ensembl"/>
        </authorList>
    </citation>
    <scope>IDENTIFICATION</scope>
</reference>
<dbReference type="SUPFAM" id="SSF57184">
    <property type="entry name" value="Growth factor receptor domain"/>
    <property type="match status" value="2"/>
</dbReference>
<evidence type="ECO:0000256" key="10">
    <source>
        <dbReference type="ARBA" id="ARBA00023136"/>
    </source>
</evidence>
<evidence type="ECO:0000256" key="4">
    <source>
        <dbReference type="ARBA" id="ARBA00022679"/>
    </source>
</evidence>
<dbReference type="Gene3D" id="3.80.20.20">
    <property type="entry name" value="Receptor L-domain"/>
    <property type="match status" value="2"/>
</dbReference>
<keyword evidence="4" id="KW-0808">Transferase</keyword>
<dbReference type="Pfam" id="PF00757">
    <property type="entry name" value="Furin-like"/>
    <property type="match status" value="1"/>
</dbReference>
<keyword evidence="5" id="KW-0812">Transmembrane</keyword>
<keyword evidence="6" id="KW-0547">Nucleotide-binding</keyword>
<evidence type="ECO:0000256" key="9">
    <source>
        <dbReference type="ARBA" id="ARBA00022989"/>
    </source>
</evidence>
<keyword evidence="8" id="KW-0067">ATP-binding</keyword>
<dbReference type="SUPFAM" id="SSF52058">
    <property type="entry name" value="L domain-like"/>
    <property type="match status" value="2"/>
</dbReference>
<dbReference type="FunFam" id="2.10.220.10:FF:000002">
    <property type="entry name" value="Receptor protein-tyrosine kinase"/>
    <property type="match status" value="1"/>
</dbReference>
<keyword evidence="3" id="KW-0597">Phosphoprotein</keyword>
<evidence type="ECO:0000256" key="12">
    <source>
        <dbReference type="ARBA" id="ARBA00023170"/>
    </source>
</evidence>
<feature type="domain" description="Receptor L-domain" evidence="16">
    <location>
        <begin position="234"/>
        <end position="354"/>
    </location>
</feature>
<keyword evidence="12" id="KW-0675">Receptor</keyword>
<evidence type="ECO:0000259" key="16">
    <source>
        <dbReference type="Pfam" id="PF01030"/>
    </source>
</evidence>
<keyword evidence="9" id="KW-1133">Transmembrane helix</keyword>
<evidence type="ECO:0000256" key="11">
    <source>
        <dbReference type="ARBA" id="ARBA00023137"/>
    </source>
</evidence>
<evidence type="ECO:0000256" key="6">
    <source>
        <dbReference type="ARBA" id="ARBA00022741"/>
    </source>
</evidence>
<reference evidence="18" key="1">
    <citation type="submission" date="2025-08" db="UniProtKB">
        <authorList>
            <consortium name="Ensembl"/>
        </authorList>
    </citation>
    <scope>IDENTIFICATION</scope>
</reference>
<evidence type="ECO:0000256" key="3">
    <source>
        <dbReference type="ARBA" id="ARBA00022553"/>
    </source>
</evidence>
<dbReference type="SMART" id="SM00261">
    <property type="entry name" value="FU"/>
    <property type="match status" value="3"/>
</dbReference>
<keyword evidence="13" id="KW-0325">Glycoprotein</keyword>
<evidence type="ECO:0000256" key="2">
    <source>
        <dbReference type="ARBA" id="ARBA00011902"/>
    </source>
</evidence>
<organism evidence="18 19">
    <name type="scientific">Eptatretus burgeri</name>
    <name type="common">Inshore hagfish</name>
    <dbReference type="NCBI Taxonomy" id="7764"/>
    <lineage>
        <taxon>Eukaryota</taxon>
        <taxon>Metazoa</taxon>
        <taxon>Chordata</taxon>
        <taxon>Craniata</taxon>
        <taxon>Vertebrata</taxon>
        <taxon>Cyclostomata</taxon>
        <taxon>Myxini</taxon>
        <taxon>Myxiniformes</taxon>
        <taxon>Myxinidae</taxon>
        <taxon>Eptatretinae</taxon>
        <taxon>Eptatretus</taxon>
    </lineage>
</organism>
<name>A0A8C4QI88_EPTBU</name>
<sequence>MLIRGNNLYQNKHALVIVVNENSTSGLGLEQLGLSNLTEILFGSVLISGNMHLCYVDTIIWEDMQESSSKGNFTNELEFHRNNFQRIKCAAHCDRYCIRGHEDQCCHSNCASGCFAPRDARMCYACRHFNNSGECVEHCPKPEIYNPTMSMMTPNPDVKYSYGAACVKQCPGHFVVDYNSCVRSCPANKVEVEDKSGRKVCSPCHGICEKTCSGVEKGDRWNYVNAENVHHFKDCTTISGNLLFRGISFDGDSFHNISPMNSSDLEVFKTIRRITGYLHIESWHKDLKDLSVLENLEIIEGRELTYKEYALILVHLRNVESLNLQSLKEIDAGGVMIKNNNHLCFYNTINWTVILQTDGKLDLALPSANCSKFSRSFGPQLCDPQCLDNHCWGPGPSQCFQCRQYKRQRTCVESCNLNNSLSPEFIDAHLCLPCDPECRTVMNNLSCHGAGPHNCTQCLHYRDGKQCLAECPNGVTAENENLIYKYPDADNICRLCHVNCTQGCNGPTLKECNDYIEIQK</sequence>
<evidence type="ECO:0000313" key="19">
    <source>
        <dbReference type="Proteomes" id="UP000694388"/>
    </source>
</evidence>
<keyword evidence="7" id="KW-0418">Kinase</keyword>
<evidence type="ECO:0000256" key="5">
    <source>
        <dbReference type="ARBA" id="ARBA00022692"/>
    </source>
</evidence>
<evidence type="ECO:0000256" key="1">
    <source>
        <dbReference type="ARBA" id="ARBA00004479"/>
    </source>
</evidence>
<dbReference type="CDD" id="cd00064">
    <property type="entry name" value="FU"/>
    <property type="match status" value="3"/>
</dbReference>
<dbReference type="EC" id="2.7.10.1" evidence="2"/>
<comment type="catalytic activity">
    <reaction evidence="14">
        <text>L-tyrosyl-[protein] + ATP = O-phospho-L-tyrosyl-[protein] + ADP + H(+)</text>
        <dbReference type="Rhea" id="RHEA:10596"/>
        <dbReference type="Rhea" id="RHEA-COMP:10136"/>
        <dbReference type="Rhea" id="RHEA-COMP:20101"/>
        <dbReference type="ChEBI" id="CHEBI:15378"/>
        <dbReference type="ChEBI" id="CHEBI:30616"/>
        <dbReference type="ChEBI" id="CHEBI:46858"/>
        <dbReference type="ChEBI" id="CHEBI:61978"/>
        <dbReference type="ChEBI" id="CHEBI:456216"/>
        <dbReference type="EC" id="2.7.10.1"/>
    </reaction>
</comment>
<comment type="subcellular location">
    <subcellularLocation>
        <location evidence="1">Membrane</location>
        <topology evidence="1">Single-pass type I membrane protein</topology>
    </subcellularLocation>
</comment>
<dbReference type="InterPro" id="IPR006211">
    <property type="entry name" value="Furin-like_Cys-rich_dom"/>
</dbReference>
<dbReference type="InterPro" id="IPR006212">
    <property type="entry name" value="Furin_repeat"/>
</dbReference>
<feature type="domain" description="Growth factor receptor" evidence="17">
    <location>
        <begin position="382"/>
        <end position="512"/>
    </location>
</feature>